<dbReference type="EMBL" id="JAVRAD010000003">
    <property type="protein sequence ID" value="MDX8329587.1"/>
    <property type="molecule type" value="Genomic_DNA"/>
</dbReference>
<dbReference type="InterPro" id="IPR046462">
    <property type="entry name" value="TerL_nuclease"/>
</dbReference>
<comment type="caution">
    <text evidence="3">The sequence shown here is derived from an EMBL/GenBank/DDBJ whole genome shotgun (WGS) entry which is preliminary data.</text>
</comment>
<organism evidence="3 4">
    <name type="scientific">Agrobacterium rosae</name>
    <dbReference type="NCBI Taxonomy" id="1972867"/>
    <lineage>
        <taxon>Bacteria</taxon>
        <taxon>Pseudomonadati</taxon>
        <taxon>Pseudomonadota</taxon>
        <taxon>Alphaproteobacteria</taxon>
        <taxon>Hyphomicrobiales</taxon>
        <taxon>Rhizobiaceae</taxon>
        <taxon>Rhizobium/Agrobacterium group</taxon>
        <taxon>Agrobacterium</taxon>
    </lineage>
</organism>
<dbReference type="Gene3D" id="3.40.50.300">
    <property type="entry name" value="P-loop containing nucleotide triphosphate hydrolases"/>
    <property type="match status" value="1"/>
</dbReference>
<keyword evidence="4" id="KW-1185">Reference proteome</keyword>
<dbReference type="PANTHER" id="PTHR41287">
    <property type="match status" value="1"/>
</dbReference>
<dbReference type="RefSeq" id="WP_320188219.1">
    <property type="nucleotide sequence ID" value="NZ_CP192764.1"/>
</dbReference>
<dbReference type="InterPro" id="IPR046461">
    <property type="entry name" value="TerL_ATPase"/>
</dbReference>
<proteinExistence type="predicted"/>
<feature type="domain" description="Terminase large subunit-like ATPase" evidence="1">
    <location>
        <begin position="75"/>
        <end position="234"/>
    </location>
</feature>
<dbReference type="Pfam" id="PF03354">
    <property type="entry name" value="TerL_ATPase"/>
    <property type="match status" value="1"/>
</dbReference>
<feature type="domain" description="Terminase large subunit-like endonuclease" evidence="2">
    <location>
        <begin position="271"/>
        <end position="547"/>
    </location>
</feature>
<sequence>MASTSLALKAPRDWSTACPDWKHRIVNRLSLVPKLPLYEVEAEKALRVFKRLRVPDVIGQPTYGEACDEWVFDLVRAMFGTFDVETKRRMIREYFLLVPKKNGKSSIAAAIIVTAAILNMRPEAELLLIAPTKKIAEIAFKQAIGIIKLDKQLTDLFHPQQHQKTITHRMSGAVIVIKAAEADVITGSKATFILIDELHVFAQKPRAADLMTEIRGSLASRPDGFLLIITTQSKAPPSGVFKSELDIARQVRDGTLKRSLLSILYELPFEVANDNGWRDPKTWGMVNPNLNRSVDEGFLLDELAAAEEKGLSDLLLFASQHLNVEIGQSLGGWRGSHFWKPQAAAHLADLDKLLEESEVVTIGIDGGGLDDLLGLAVLGRHRITQDWLCWNHAWCQRDVLNLRKDIATNLIDAEKEGSLTFCDDATADIVGVVDVCKRVRDAGLLPDEYGIGLDPQGVGAMVDELARYGIGRPLVTAVGQGFRLSSAVWSLERKMKDRTFWHAGQGLMTFCVGNAKAEQRGNAVLITKETAGKAKIDPLCALFNAIKLMEVGPVAGVTVASPWDDPEYTMVA</sequence>
<dbReference type="InterPro" id="IPR005021">
    <property type="entry name" value="Terminase_largesu-like"/>
</dbReference>
<name>A0ABU4VVR4_9HYPH</name>
<dbReference type="Pfam" id="PF20441">
    <property type="entry name" value="TerL_nuclease"/>
    <property type="match status" value="1"/>
</dbReference>
<dbReference type="PANTHER" id="PTHR41287:SF1">
    <property type="entry name" value="PROTEIN YMFN"/>
    <property type="match status" value="1"/>
</dbReference>
<evidence type="ECO:0000313" key="3">
    <source>
        <dbReference type="EMBL" id="MDX8329587.1"/>
    </source>
</evidence>
<protein>
    <submittedName>
        <fullName evidence="3">Terminase large subunit</fullName>
    </submittedName>
</protein>
<gene>
    <name evidence="3" type="ORF">RMS29_10140</name>
</gene>
<evidence type="ECO:0000259" key="2">
    <source>
        <dbReference type="Pfam" id="PF20441"/>
    </source>
</evidence>
<dbReference type="Proteomes" id="UP001277561">
    <property type="component" value="Unassembled WGS sequence"/>
</dbReference>
<accession>A0ABU4VVR4</accession>
<reference evidence="3" key="1">
    <citation type="journal article" date="2023" name="Phytobiomes J">
        <title>Deciphering the key players within the bacterial microbiota associated with aerial crown gall tumors on rhododendron: Insights into the gallobiome.</title>
        <authorList>
            <person name="Kuzmanovic N."/>
            <person name="Nesme J."/>
            <person name="Wolf J."/>
            <person name="Neumann-Schaal M."/>
            <person name="Petersen J."/>
            <person name="Fernandez-Gnecco G."/>
            <person name="Sproeer C."/>
            <person name="Bunk B."/>
            <person name="Overmann J."/>
            <person name="Sorensen S.J."/>
            <person name="Idczak E."/>
            <person name="Smalla K."/>
        </authorList>
    </citation>
    <scope>NUCLEOTIDE SEQUENCE [LARGE SCALE GENOMIC DNA]</scope>
    <source>
        <strain evidence="3">Rho-14.1</strain>
    </source>
</reference>
<evidence type="ECO:0000313" key="4">
    <source>
        <dbReference type="Proteomes" id="UP001277561"/>
    </source>
</evidence>
<evidence type="ECO:0000259" key="1">
    <source>
        <dbReference type="Pfam" id="PF03354"/>
    </source>
</evidence>
<dbReference type="InterPro" id="IPR027417">
    <property type="entry name" value="P-loop_NTPase"/>
</dbReference>